<dbReference type="Proteomes" id="UP000680638">
    <property type="component" value="Unassembled WGS sequence"/>
</dbReference>
<evidence type="ECO:0000313" key="3">
    <source>
        <dbReference type="Proteomes" id="UP000680638"/>
    </source>
</evidence>
<gene>
    <name evidence="2" type="ORF">J21TS3_48940</name>
</gene>
<sequence>MGPDPQLALLLQSEDGNRQMDPDAHPHPENRPPFVCELIELQAWGPSPRLLIARTIAAGMGAARRPAEIIKKAPSRVLSQR</sequence>
<evidence type="ECO:0000256" key="1">
    <source>
        <dbReference type="SAM" id="MobiDB-lite"/>
    </source>
</evidence>
<evidence type="ECO:0000313" key="2">
    <source>
        <dbReference type="EMBL" id="GIO70073.1"/>
    </source>
</evidence>
<reference evidence="2 3" key="1">
    <citation type="submission" date="2021-03" db="EMBL/GenBank/DDBJ databases">
        <title>Antimicrobial resistance genes in bacteria isolated from Japanese honey, and their potential for conferring macrolide and lincosamide resistance in the American foulbrood pathogen Paenibacillus larvae.</title>
        <authorList>
            <person name="Okamoto M."/>
            <person name="Kumagai M."/>
            <person name="Kanamori H."/>
            <person name="Takamatsu D."/>
        </authorList>
    </citation>
    <scope>NUCLEOTIDE SEQUENCE [LARGE SCALE GENOMIC DNA]</scope>
    <source>
        <strain evidence="2 3">J21TS3</strain>
    </source>
</reference>
<dbReference type="EMBL" id="BORW01000045">
    <property type="protein sequence ID" value="GIO70073.1"/>
    <property type="molecule type" value="Genomic_DNA"/>
</dbReference>
<comment type="caution">
    <text evidence="2">The sequence shown here is derived from an EMBL/GenBank/DDBJ whole genome shotgun (WGS) entry which is preliminary data.</text>
</comment>
<protein>
    <submittedName>
        <fullName evidence="2">Uncharacterized protein</fullName>
    </submittedName>
</protein>
<feature type="compositionally biased region" description="Basic and acidic residues" evidence="1">
    <location>
        <begin position="15"/>
        <end position="30"/>
    </location>
</feature>
<proteinExistence type="predicted"/>
<accession>A0ABQ4M3P7</accession>
<organism evidence="2 3">
    <name type="scientific">Paenibacillus cookii</name>
    <dbReference type="NCBI Taxonomy" id="157839"/>
    <lineage>
        <taxon>Bacteria</taxon>
        <taxon>Bacillati</taxon>
        <taxon>Bacillota</taxon>
        <taxon>Bacilli</taxon>
        <taxon>Bacillales</taxon>
        <taxon>Paenibacillaceae</taxon>
        <taxon>Paenibacillus</taxon>
    </lineage>
</organism>
<keyword evidence="3" id="KW-1185">Reference proteome</keyword>
<feature type="region of interest" description="Disordered" evidence="1">
    <location>
        <begin position="12"/>
        <end position="32"/>
    </location>
</feature>
<name>A0ABQ4M3P7_9BACL</name>